<dbReference type="Gene3D" id="2.40.160.170">
    <property type="match status" value="1"/>
</dbReference>
<evidence type="ECO:0000313" key="2">
    <source>
        <dbReference type="Proteomes" id="UP000622890"/>
    </source>
</evidence>
<dbReference type="AlphaFoldDB" id="A0A934W735"/>
<dbReference type="EMBL" id="JAEPBG010000006">
    <property type="protein sequence ID" value="MBK4735895.1"/>
    <property type="molecule type" value="Genomic_DNA"/>
</dbReference>
<keyword evidence="2" id="KW-1185">Reference proteome</keyword>
<organism evidence="1 2">
    <name type="scientific">Noviherbaspirillum pedocola</name>
    <dbReference type="NCBI Taxonomy" id="2801341"/>
    <lineage>
        <taxon>Bacteria</taxon>
        <taxon>Pseudomonadati</taxon>
        <taxon>Pseudomonadota</taxon>
        <taxon>Betaproteobacteria</taxon>
        <taxon>Burkholderiales</taxon>
        <taxon>Oxalobacteraceae</taxon>
        <taxon>Noviherbaspirillum</taxon>
    </lineage>
</organism>
<proteinExistence type="predicted"/>
<reference evidence="1" key="1">
    <citation type="submission" date="2021-01" db="EMBL/GenBank/DDBJ databases">
        <title>Genome sequence of strain Noviherbaspirillum sp. DKR-6.</title>
        <authorList>
            <person name="Chaudhary D.K."/>
        </authorList>
    </citation>
    <scope>NUCLEOTIDE SEQUENCE</scope>
    <source>
        <strain evidence="1">DKR-6</strain>
    </source>
</reference>
<dbReference type="Proteomes" id="UP000622890">
    <property type="component" value="Unassembled WGS sequence"/>
</dbReference>
<comment type="caution">
    <text evidence="1">The sequence shown here is derived from an EMBL/GenBank/DDBJ whole genome shotgun (WGS) entry which is preliminary data.</text>
</comment>
<gene>
    <name evidence="1" type="ORF">JJB74_14845</name>
</gene>
<evidence type="ECO:0000313" key="1">
    <source>
        <dbReference type="EMBL" id="MBK4735895.1"/>
    </source>
</evidence>
<accession>A0A934W735</accession>
<protein>
    <recommendedName>
        <fullName evidence="3">Outer membrane protein domain-containing protein</fullName>
    </recommendedName>
</protein>
<sequence length="186" mass="19777">MPLRPDLNVRFGVNTLSHSFSGSASNVNYDFDAKLQTFDALLDWFPRAGSFRISGGLIYNGNHIDATARPDASASYTFNGVTYTSSDIGSANGRIDFRKFAPYLGIGWGNAAAKNKGWGFTADLGLMFQGSASVSFNAVCGPTADATPGGCAALQENVAAEQANLANKMDGYTVYPVARLGVTYRF</sequence>
<name>A0A934W735_9BURK</name>
<evidence type="ECO:0008006" key="3">
    <source>
        <dbReference type="Google" id="ProtNLM"/>
    </source>
</evidence>